<keyword evidence="6" id="KW-1185">Reference proteome</keyword>
<dbReference type="Gene3D" id="3.40.50.150">
    <property type="entry name" value="Vaccinia Virus protein VP39"/>
    <property type="match status" value="1"/>
</dbReference>
<dbReference type="EMBL" id="FUZU01000001">
    <property type="protein sequence ID" value="SKC41456.1"/>
    <property type="molecule type" value="Genomic_DNA"/>
</dbReference>
<dbReference type="PANTHER" id="PTHR44942:SF4">
    <property type="entry name" value="METHYLTRANSFERASE TYPE 11 DOMAIN-CONTAINING PROTEIN"/>
    <property type="match status" value="1"/>
</dbReference>
<accession>A0A1T5IQM5</accession>
<dbReference type="InterPro" id="IPR013216">
    <property type="entry name" value="Methyltransf_11"/>
</dbReference>
<name>A0A1T5IQM5_9BACT</name>
<dbReference type="PANTHER" id="PTHR44942">
    <property type="entry name" value="METHYLTRANSF_11 DOMAIN-CONTAINING PROTEIN"/>
    <property type="match status" value="1"/>
</dbReference>
<keyword evidence="2 5" id="KW-0489">Methyltransferase</keyword>
<sequence length="244" mass="28349">MKDYFSNHSKIYASFRPTYPEALYHFIFQHLKNKGTAWDCATGNGQVAQYLSKHFAHVYATDISQQQLDNAFHENNIHYSVSTAEKTPFDNQQFDLITVAQALHWFNRDQFYTEVKRIGKPGSLLAAWGYALLYINPVIDEIILDFYTNTVGPYWDDARRLVEQEYKTIAFPFEEIIVPPFSIDVHWTLEHLTGYLESWSATQKFIKQNAINPVDAVAENLRKHWPTGETKMVSFPIFTRLGII</sequence>
<dbReference type="InterPro" id="IPR051052">
    <property type="entry name" value="Diverse_substrate_MTase"/>
</dbReference>
<dbReference type="InterPro" id="IPR029063">
    <property type="entry name" value="SAM-dependent_MTases_sf"/>
</dbReference>
<dbReference type="CDD" id="cd02440">
    <property type="entry name" value="AdoMet_MTases"/>
    <property type="match status" value="1"/>
</dbReference>
<evidence type="ECO:0000256" key="3">
    <source>
        <dbReference type="ARBA" id="ARBA00022679"/>
    </source>
</evidence>
<organism evidence="5 6">
    <name type="scientific">Ohtaekwangia koreensis</name>
    <dbReference type="NCBI Taxonomy" id="688867"/>
    <lineage>
        <taxon>Bacteria</taxon>
        <taxon>Pseudomonadati</taxon>
        <taxon>Bacteroidota</taxon>
        <taxon>Cytophagia</taxon>
        <taxon>Cytophagales</taxon>
        <taxon>Fulvivirgaceae</taxon>
        <taxon>Ohtaekwangia</taxon>
    </lineage>
</organism>
<protein>
    <submittedName>
        <fullName evidence="5">Methyltransferase domain-containing protein</fullName>
    </submittedName>
</protein>
<keyword evidence="3 5" id="KW-0808">Transferase</keyword>
<evidence type="ECO:0000313" key="6">
    <source>
        <dbReference type="Proteomes" id="UP000190961"/>
    </source>
</evidence>
<dbReference type="GO" id="GO:0032259">
    <property type="term" value="P:methylation"/>
    <property type="evidence" value="ECO:0007669"/>
    <property type="project" value="UniProtKB-KW"/>
</dbReference>
<gene>
    <name evidence="5" type="ORF">SAMN05660236_0287</name>
</gene>
<proteinExistence type="inferred from homology"/>
<evidence type="ECO:0000256" key="1">
    <source>
        <dbReference type="ARBA" id="ARBA00008361"/>
    </source>
</evidence>
<feature type="domain" description="Methyltransferase type 11" evidence="4">
    <location>
        <begin position="39"/>
        <end position="126"/>
    </location>
</feature>
<dbReference type="STRING" id="688867.SAMN05660236_0287"/>
<evidence type="ECO:0000256" key="2">
    <source>
        <dbReference type="ARBA" id="ARBA00022603"/>
    </source>
</evidence>
<dbReference type="SUPFAM" id="SSF53335">
    <property type="entry name" value="S-adenosyl-L-methionine-dependent methyltransferases"/>
    <property type="match status" value="1"/>
</dbReference>
<dbReference type="GO" id="GO:0008757">
    <property type="term" value="F:S-adenosylmethionine-dependent methyltransferase activity"/>
    <property type="evidence" value="ECO:0007669"/>
    <property type="project" value="InterPro"/>
</dbReference>
<reference evidence="5 6" key="1">
    <citation type="submission" date="2017-02" db="EMBL/GenBank/DDBJ databases">
        <authorList>
            <person name="Peterson S.W."/>
        </authorList>
    </citation>
    <scope>NUCLEOTIDE SEQUENCE [LARGE SCALE GENOMIC DNA]</scope>
    <source>
        <strain evidence="5 6">DSM 25262</strain>
    </source>
</reference>
<dbReference type="OrthoDB" id="9797252at2"/>
<dbReference type="RefSeq" id="WP_079684927.1">
    <property type="nucleotide sequence ID" value="NZ_FUZU01000001.1"/>
</dbReference>
<evidence type="ECO:0000313" key="5">
    <source>
        <dbReference type="EMBL" id="SKC41456.1"/>
    </source>
</evidence>
<comment type="similarity">
    <text evidence="1">Belongs to the methyltransferase superfamily.</text>
</comment>
<dbReference type="AlphaFoldDB" id="A0A1T5IQM5"/>
<dbReference type="Proteomes" id="UP000190961">
    <property type="component" value="Unassembled WGS sequence"/>
</dbReference>
<dbReference type="Pfam" id="PF08241">
    <property type="entry name" value="Methyltransf_11"/>
    <property type="match status" value="1"/>
</dbReference>
<evidence type="ECO:0000259" key="4">
    <source>
        <dbReference type="Pfam" id="PF08241"/>
    </source>
</evidence>